<dbReference type="AlphaFoldDB" id="A0A4R4ZGG8"/>
<evidence type="ECO:0000313" key="1">
    <source>
        <dbReference type="EMBL" id="TDD57150.1"/>
    </source>
</evidence>
<comment type="caution">
    <text evidence="1">The sequence shown here is derived from an EMBL/GenBank/DDBJ whole genome shotgun (WGS) entry which is preliminary data.</text>
</comment>
<dbReference type="Pfam" id="PF13350">
    <property type="entry name" value="Y_phosphatase3"/>
    <property type="match status" value="1"/>
</dbReference>
<dbReference type="Gene3D" id="3.90.190.10">
    <property type="entry name" value="Protein tyrosine phosphatase superfamily"/>
    <property type="match status" value="1"/>
</dbReference>
<dbReference type="OrthoDB" id="1188001at2"/>
<dbReference type="SUPFAM" id="SSF52799">
    <property type="entry name" value="(Phosphotyrosine protein) phosphatases II"/>
    <property type="match status" value="1"/>
</dbReference>
<keyword evidence="2" id="KW-1185">Reference proteome</keyword>
<dbReference type="EMBL" id="SMKX01000078">
    <property type="protein sequence ID" value="TDD57150.1"/>
    <property type="molecule type" value="Genomic_DNA"/>
</dbReference>
<protein>
    <submittedName>
        <fullName evidence="1">Tyrosine-protein phosphatase</fullName>
    </submittedName>
</protein>
<name>A0A4R4ZGG8_9ACTN</name>
<gene>
    <name evidence="1" type="ORF">E1263_24495</name>
</gene>
<dbReference type="InterPro" id="IPR029021">
    <property type="entry name" value="Prot-tyrosine_phosphatase-like"/>
</dbReference>
<sequence>MPRCHAHRGMIDSMPTPLSWPNCRNTRDLGGLVRSDNLDQLTAAGLAALDAYGITRIVDVRDVWEIETFPSPYRADPRWLNIPLNDPADPAIGSDDLLIQYQALVNNYPHRFARAIAAIAEAPPGPVLVACHAGRDRTGLVIALTLAAIGVPTEVIVQDYVTAPAEWEHDQPQASTMRAILADLDVPAYLLAAGLTLEHLAALKNRLSVEPTHQPPPAPDAH</sequence>
<dbReference type="Proteomes" id="UP000295124">
    <property type="component" value="Unassembled WGS sequence"/>
</dbReference>
<evidence type="ECO:0000313" key="2">
    <source>
        <dbReference type="Proteomes" id="UP000295124"/>
    </source>
</evidence>
<accession>A0A4R4ZGG8</accession>
<dbReference type="InterPro" id="IPR026893">
    <property type="entry name" value="Tyr/Ser_Pase_IphP-type"/>
</dbReference>
<dbReference type="GO" id="GO:0004721">
    <property type="term" value="F:phosphoprotein phosphatase activity"/>
    <property type="evidence" value="ECO:0007669"/>
    <property type="project" value="InterPro"/>
</dbReference>
<reference evidence="1 2" key="1">
    <citation type="submission" date="2019-03" db="EMBL/GenBank/DDBJ databases">
        <title>Draft genome sequences of novel Actinobacteria.</title>
        <authorList>
            <person name="Sahin N."/>
            <person name="Ay H."/>
            <person name="Saygin H."/>
        </authorList>
    </citation>
    <scope>NUCLEOTIDE SEQUENCE [LARGE SCALE GENOMIC DNA]</scope>
    <source>
        <strain evidence="1 2">JCM 13523</strain>
    </source>
</reference>
<proteinExistence type="predicted"/>
<organism evidence="1 2">
    <name type="scientific">Kribbella antibiotica</name>
    <dbReference type="NCBI Taxonomy" id="190195"/>
    <lineage>
        <taxon>Bacteria</taxon>
        <taxon>Bacillati</taxon>
        <taxon>Actinomycetota</taxon>
        <taxon>Actinomycetes</taxon>
        <taxon>Propionibacteriales</taxon>
        <taxon>Kribbellaceae</taxon>
        <taxon>Kribbella</taxon>
    </lineage>
</organism>